<protein>
    <submittedName>
        <fullName evidence="1">P21</fullName>
    </submittedName>
</protein>
<gene>
    <name evidence="1" type="primary">p5</name>
</gene>
<name>A0A7G2A2Q8_9VIRU</name>
<evidence type="ECO:0000313" key="1">
    <source>
        <dbReference type="EMBL" id="CAD0281689.1"/>
    </source>
</evidence>
<dbReference type="Proteomes" id="UP001061784">
    <property type="component" value="Genome"/>
</dbReference>
<proteinExistence type="predicted"/>
<reference evidence="1" key="1">
    <citation type="submission" date="2020-07" db="EMBL/GenBank/DDBJ databases">
        <authorList>
            <person name="Von Bargen S."/>
        </authorList>
    </citation>
    <scope>NUCLEOTIDE SEQUENCE</scope>
    <source>
        <strain evidence="1">A72</strain>
    </source>
</reference>
<dbReference type="InterPro" id="IPR049105">
    <property type="entry name" value="ABC_C"/>
</dbReference>
<dbReference type="GeneID" id="80551827"/>
<keyword evidence="2" id="KW-1185">Reference proteome</keyword>
<accession>A0A7G2A2Q8</accession>
<organism evidence="1">
    <name type="scientific">Common oak ringspot-associated virus</name>
    <dbReference type="NCBI Taxonomy" id="2742449"/>
    <lineage>
        <taxon>Viruses</taxon>
        <taxon>Riboviria</taxon>
        <taxon>Orthornavirae</taxon>
        <taxon>Negarnaviricota</taxon>
        <taxon>Polyploviricotina</taxon>
        <taxon>Bunyaviricetes</taxon>
        <taxon>Elliovirales</taxon>
        <taxon>Fimoviridae</taxon>
        <taxon>Emaravirus</taxon>
        <taxon>Emaravirus quercus</taxon>
    </lineage>
</organism>
<evidence type="ECO:0000313" key="2">
    <source>
        <dbReference type="Proteomes" id="UP001061784"/>
    </source>
</evidence>
<dbReference type="EMBL" id="LR828202">
    <property type="protein sequence ID" value="CAD0281689.1"/>
    <property type="molecule type" value="Viral_cRNA"/>
</dbReference>
<dbReference type="Pfam" id="PF21709">
    <property type="entry name" value="ABC_C"/>
    <property type="match status" value="1"/>
</dbReference>
<sequence>MTMKYQSKSLIIGELEEMMNVAMEYVKSSEYDEYVYCWNSFEDEDITEVELKALEENIAVRKFNKHIRAFIILCDFNGSLTRIYKKYLKHFGIRTFTTESNIRFCSKINLVSNLMSEFNFDLNDSYWDKEMNSFVSNYRSRMAMSELLAIEKLNNMYNVIYKHADICSLKSDDGSSSNA</sequence>
<dbReference type="KEGG" id="vg:80551827"/>
<dbReference type="RefSeq" id="YP_010840594.1">
    <property type="nucleotide sequence ID" value="NC_078855.1"/>
</dbReference>